<protein>
    <recommendedName>
        <fullName evidence="10">TraD/TraG TraM recognition site domain-containing protein</fullName>
    </recommendedName>
</protein>
<evidence type="ECO:0000256" key="7">
    <source>
        <dbReference type="SAM" id="Phobius"/>
    </source>
</evidence>
<gene>
    <name evidence="8" type="ORF">CBF28_13725</name>
</gene>
<proteinExistence type="inferred from homology"/>
<accession>A0A430AQH3</accession>
<dbReference type="SUPFAM" id="SSF52540">
    <property type="entry name" value="P-loop containing nucleoside triphosphate hydrolases"/>
    <property type="match status" value="1"/>
</dbReference>
<comment type="caution">
    <text evidence="8">The sequence shown here is derived from an EMBL/GenBank/DDBJ whole genome shotgun (WGS) entry which is preliminary data.</text>
</comment>
<evidence type="ECO:0000256" key="3">
    <source>
        <dbReference type="ARBA" id="ARBA00022475"/>
    </source>
</evidence>
<dbReference type="GO" id="GO:0005886">
    <property type="term" value="C:plasma membrane"/>
    <property type="evidence" value="ECO:0007669"/>
    <property type="project" value="UniProtKB-SubCell"/>
</dbReference>
<keyword evidence="4 7" id="KW-0812">Transmembrane</keyword>
<reference evidence="8 9" key="1">
    <citation type="submission" date="2017-05" db="EMBL/GenBank/DDBJ databases">
        <title>Vagococcus spp. assemblies.</title>
        <authorList>
            <person name="Gulvik C.A."/>
        </authorList>
    </citation>
    <scope>NUCLEOTIDE SEQUENCE [LARGE SCALE GENOMIC DNA]</scope>
    <source>
        <strain evidence="8 9">SS1714</strain>
    </source>
</reference>
<name>A0A430AQH3_9ENTE</name>
<organism evidence="8 9">
    <name type="scientific">Vagococcus carniphilus</name>
    <dbReference type="NCBI Taxonomy" id="218144"/>
    <lineage>
        <taxon>Bacteria</taxon>
        <taxon>Bacillati</taxon>
        <taxon>Bacillota</taxon>
        <taxon>Bacilli</taxon>
        <taxon>Lactobacillales</taxon>
        <taxon>Enterococcaceae</taxon>
        <taxon>Vagococcus</taxon>
    </lineage>
</organism>
<dbReference type="PANTHER" id="PTHR37937:SF1">
    <property type="entry name" value="CONJUGATIVE TRANSFER: DNA TRANSPORT"/>
    <property type="match status" value="1"/>
</dbReference>
<dbReference type="InterPro" id="IPR051539">
    <property type="entry name" value="T4SS-coupling_protein"/>
</dbReference>
<dbReference type="Proteomes" id="UP000288028">
    <property type="component" value="Unassembled WGS sequence"/>
</dbReference>
<evidence type="ECO:0000256" key="5">
    <source>
        <dbReference type="ARBA" id="ARBA00022989"/>
    </source>
</evidence>
<evidence type="ECO:0000313" key="9">
    <source>
        <dbReference type="Proteomes" id="UP000288028"/>
    </source>
</evidence>
<dbReference type="OrthoDB" id="9766496at2"/>
<dbReference type="Gene3D" id="3.40.50.300">
    <property type="entry name" value="P-loop containing nucleotide triphosphate hydrolases"/>
    <property type="match status" value="1"/>
</dbReference>
<sequence length="746" mass="85725">MNKQYKQWKKILADKRLLTVQGIMMFFVGSIVLTIIMNLLINLISQISLYFKTFKETGQVDSTYFQVNKIINGLLGSPFEWKKEILYVWLALIFYLLIMVIKRIYKQRIAFRDINTYSQGDQRLTTKKEIKEQYRAVPMDDKEYEGKCGMPVAVIDNKIYIDDANTNSSDIGGTQSGKTQLKTYPMLDLHMRAKDKDSGVVIDVKGDMLRRTKAEFERFGFEVKCLNLIEPDNGIGYNPFREVQRAFTEKRIDDAARLTHSFSYNLYHSLEAKEPVWENTAMATFNGCILALGELFIRHNRIHLLTMYTFINMLVQLSKVDEDGNLALDEFFDSLPDDSIAKMQYLPASIAEGATKSSILMNATSQLTKFALPEIARLTSGEGFDIRDMVDKNKKPIMVFISLPDWDMSNSLIVTSFLTQMNQVLAREATLFSNNNKLDRRVIRYLEELGNIPPLEGLSREMNVGLERGIITRLFLQSESQLSDNYGKDKAKAILIACGNQTLILSDDEDDNTKFEKKIGHTTEIVTTRHGSPDSLDKSYGEQENKRSLLNENQLNNLKEGEVILTRSKKRKDLKGKDIDGYPIFANLKEGTALVHAYKYLFDRFKNDKSLSELDLGDGHGDIDLKKFTFSFKTDIISDLDEIEEMEEDDDNSVAEEIYEEEEQVNIMSELVESITYQKTLLKDVLSSDGYEYAIKMVTQFCSDEELRHFRSFIYVEQVTHFLNVPERNVLKAKIGHLFERSDDND</sequence>
<keyword evidence="5 7" id="KW-1133">Transmembrane helix</keyword>
<keyword evidence="3" id="KW-1003">Cell membrane</keyword>
<comment type="subcellular location">
    <subcellularLocation>
        <location evidence="1">Cell membrane</location>
        <topology evidence="1">Multi-pass membrane protein</topology>
    </subcellularLocation>
</comment>
<feature type="transmembrane region" description="Helical" evidence="7">
    <location>
        <begin position="85"/>
        <end position="105"/>
    </location>
</feature>
<evidence type="ECO:0000313" key="8">
    <source>
        <dbReference type="EMBL" id="RSU10372.1"/>
    </source>
</evidence>
<evidence type="ECO:0000256" key="6">
    <source>
        <dbReference type="ARBA" id="ARBA00023136"/>
    </source>
</evidence>
<dbReference type="EMBL" id="NGKB01000018">
    <property type="protein sequence ID" value="RSU10372.1"/>
    <property type="molecule type" value="Genomic_DNA"/>
</dbReference>
<comment type="similarity">
    <text evidence="2">Belongs to the VirD4/TraG family.</text>
</comment>
<dbReference type="CDD" id="cd01127">
    <property type="entry name" value="TrwB_TraG_TraD_VirD4"/>
    <property type="match status" value="1"/>
</dbReference>
<dbReference type="InterPro" id="IPR003688">
    <property type="entry name" value="TraG/VirD4"/>
</dbReference>
<dbReference type="PANTHER" id="PTHR37937">
    <property type="entry name" value="CONJUGATIVE TRANSFER: DNA TRANSPORT"/>
    <property type="match status" value="1"/>
</dbReference>
<dbReference type="InterPro" id="IPR027417">
    <property type="entry name" value="P-loop_NTPase"/>
</dbReference>
<feature type="transmembrane region" description="Helical" evidence="7">
    <location>
        <begin position="20"/>
        <end position="41"/>
    </location>
</feature>
<evidence type="ECO:0000256" key="1">
    <source>
        <dbReference type="ARBA" id="ARBA00004651"/>
    </source>
</evidence>
<dbReference type="GeneID" id="95582072"/>
<keyword evidence="6 7" id="KW-0472">Membrane</keyword>
<evidence type="ECO:0000256" key="4">
    <source>
        <dbReference type="ARBA" id="ARBA00022692"/>
    </source>
</evidence>
<dbReference type="RefSeq" id="WP_126796186.1">
    <property type="nucleotide sequence ID" value="NZ_CP060721.1"/>
</dbReference>
<evidence type="ECO:0000256" key="2">
    <source>
        <dbReference type="ARBA" id="ARBA00008806"/>
    </source>
</evidence>
<evidence type="ECO:0008006" key="10">
    <source>
        <dbReference type="Google" id="ProtNLM"/>
    </source>
</evidence>
<dbReference type="AlphaFoldDB" id="A0A430AQH3"/>
<keyword evidence="9" id="KW-1185">Reference proteome</keyword>
<dbReference type="Pfam" id="PF02534">
    <property type="entry name" value="T4SS-DNA_transf"/>
    <property type="match status" value="1"/>
</dbReference>